<dbReference type="OrthoDB" id="2925107at2759"/>
<dbReference type="STRING" id="685588.A0A067TH84"/>
<reference evidence="3" key="1">
    <citation type="journal article" date="2014" name="Proc. Natl. Acad. Sci. U.S.A.">
        <title>Extensive sampling of basidiomycete genomes demonstrates inadequacy of the white-rot/brown-rot paradigm for wood decay fungi.</title>
        <authorList>
            <person name="Riley R."/>
            <person name="Salamov A.A."/>
            <person name="Brown D.W."/>
            <person name="Nagy L.G."/>
            <person name="Floudas D."/>
            <person name="Held B.W."/>
            <person name="Levasseur A."/>
            <person name="Lombard V."/>
            <person name="Morin E."/>
            <person name="Otillar R."/>
            <person name="Lindquist E.A."/>
            <person name="Sun H."/>
            <person name="LaButti K.M."/>
            <person name="Schmutz J."/>
            <person name="Jabbour D."/>
            <person name="Luo H."/>
            <person name="Baker S.E."/>
            <person name="Pisabarro A.G."/>
            <person name="Walton J.D."/>
            <person name="Blanchette R.A."/>
            <person name="Henrissat B."/>
            <person name="Martin F."/>
            <person name="Cullen D."/>
            <person name="Hibbett D.S."/>
            <person name="Grigoriev I.V."/>
        </authorList>
    </citation>
    <scope>NUCLEOTIDE SEQUENCE [LARGE SCALE GENOMIC DNA]</scope>
    <source>
        <strain evidence="3">CBS 339.88</strain>
    </source>
</reference>
<organism evidence="2 3">
    <name type="scientific">Galerina marginata (strain CBS 339.88)</name>
    <dbReference type="NCBI Taxonomy" id="685588"/>
    <lineage>
        <taxon>Eukaryota</taxon>
        <taxon>Fungi</taxon>
        <taxon>Dikarya</taxon>
        <taxon>Basidiomycota</taxon>
        <taxon>Agaricomycotina</taxon>
        <taxon>Agaricomycetes</taxon>
        <taxon>Agaricomycetidae</taxon>
        <taxon>Agaricales</taxon>
        <taxon>Agaricineae</taxon>
        <taxon>Strophariaceae</taxon>
        <taxon>Galerina</taxon>
    </lineage>
</organism>
<protein>
    <submittedName>
        <fullName evidence="2">Uncharacterized protein</fullName>
    </submittedName>
</protein>
<dbReference type="EMBL" id="KL142373">
    <property type="protein sequence ID" value="KDR79279.1"/>
    <property type="molecule type" value="Genomic_DNA"/>
</dbReference>
<gene>
    <name evidence="2" type="ORF">GALMADRAFT_243203</name>
</gene>
<sequence>MPFHSFAFSLLRLFSPSPFLITVYIRFFCHPLETRYITQERLSQIQMSSAFGRHRQRLGEARKKHELYQAEAEREYPPEMASALASNSPPPEDAVHATKAFRQEPAEALRSIESRISDIDKQMESLRREKISLRADTTPHRIRLKACDTVLSPIRRVPLDILREITLYALPKHPAPYRGSVPLSVSHVCSAWRSAALSSPRLWTTLFLELWEGRRDLGIYEELLGEWFKRAKGLPLSVFMHFDLDSDDCAEHLAGYRSVLRSFAPFAPRVRHLGIGAPYVSTIFALFLDMDPDWDLRSLERLDLFSPSADFCNEEFGQEGFELGAVEPVVIFNQAPLLHKLAIKKTLISDSDVSNVVPWSRLTNVHIEEGLTVDSWIQVMVLSPLMQVGGFYIRDFFEVDFLQEPVREHLHLENLSLKILFDFPHPVDLIKLFNLPKLSTLTLVGEDKMQSEELPSLRDLPHFSLLRSLSLQTLLYPVEYLIKILQQVTKLEMLEIECDSETYPPLLEALTYSPTCTILSRLSTLKLFNLNLLDTDSVYDMVKSRCINAPSKSQPLKCLSIKLIGASCVKVVAAGQELKDKLKLCVEGGLFLDIAGPRVRSKPLMGINSQIRAFDNWYPDSYGYGY</sequence>
<keyword evidence="1" id="KW-0175">Coiled coil</keyword>
<evidence type="ECO:0000313" key="3">
    <source>
        <dbReference type="Proteomes" id="UP000027222"/>
    </source>
</evidence>
<evidence type="ECO:0000256" key="1">
    <source>
        <dbReference type="SAM" id="Coils"/>
    </source>
</evidence>
<evidence type="ECO:0000313" key="2">
    <source>
        <dbReference type="EMBL" id="KDR79279.1"/>
    </source>
</evidence>
<keyword evidence="3" id="KW-1185">Reference proteome</keyword>
<proteinExistence type="predicted"/>
<dbReference type="Proteomes" id="UP000027222">
    <property type="component" value="Unassembled WGS sequence"/>
</dbReference>
<dbReference type="HOGENOM" id="CLU_436801_0_0_1"/>
<dbReference type="AlphaFoldDB" id="A0A067TH84"/>
<accession>A0A067TH84</accession>
<dbReference type="SUPFAM" id="SSF52047">
    <property type="entry name" value="RNI-like"/>
    <property type="match status" value="1"/>
</dbReference>
<feature type="coiled-coil region" evidence="1">
    <location>
        <begin position="109"/>
        <end position="136"/>
    </location>
</feature>
<name>A0A067TH84_GALM3</name>